<dbReference type="InterPro" id="IPR032287">
    <property type="entry name" value="DUF4838"/>
</dbReference>
<sequence length="720" mass="84229">MAQSTITIKDVLEDHNSICISNTNALPAAKILKKYLDKSFNNPFLIKDNFKTKKASIHLIIEPLKSKKEEPSFYIKSDEKDIYLIATNEQQLIYGVYTLLEEWGFRKFTATHYYIPKTNQFIYPKNFKKTYRPSFEYRVLYYPDAFDKDFREWHKLDWHKDDFSIWGHTFNELLPSKLFFKNNPEYFAFYEGKRRAESICMTNDMALQKIIAKITQIISDNPNATFLSVSQNDDTVFCQCEKCSILNKKHGGPQGSLYFFLNKIAKHFPKIKIVTLAYQHTFQPPINLKISPNIYTLVCPIELNRAKSISSDNNNLSIEKTLNNWRKLTPNLYLWDYTVQFSNYLSPFPNINTFSENYKYFKKQHIKGLFVQGYADVPGDFSELRQYLLAKLLWNAEIDIKAITADFLKGFYGNAAPYVQEYLNLLAINQEQSKKALDIYSGPIQNRNTFLSPKAMDEYDLLLNEATISVQQDSILFNRIKKLRLALEFVYFEQSKFYGTDTHGMFLTNSEGKKQLKPGLTERVQQFTTVCNELGIYELSEDGISPNKYYENWLEISKNTTVHLGENLKVNFLTPPFPDFLGKGSASLVDGIKGHTDYNMNWVGWYGNNPEIEIITNKIAINRIKINFLDNQRNWIFIPRKITVYGYINNEWLFINEVKNIALKENFEIKSKSIEIIDSKLSGLERIKIEVENQTELPFWRTRKNKKPMVMIDEIELYNQ</sequence>
<dbReference type="PANTHER" id="PTHR47406">
    <property type="entry name" value="COAGULATION FACTOR 5/8 TYPE, C-TERMINAL"/>
    <property type="match status" value="1"/>
</dbReference>
<dbReference type="GO" id="GO:0016787">
    <property type="term" value="F:hydrolase activity"/>
    <property type="evidence" value="ECO:0007669"/>
    <property type="project" value="UniProtKB-KW"/>
</dbReference>
<organism evidence="2 3">
    <name type="scientific">Flavobacterium pygoscelis</name>
    <dbReference type="NCBI Taxonomy" id="2893176"/>
    <lineage>
        <taxon>Bacteria</taxon>
        <taxon>Pseudomonadati</taxon>
        <taxon>Bacteroidota</taxon>
        <taxon>Flavobacteriia</taxon>
        <taxon>Flavobacteriales</taxon>
        <taxon>Flavobacteriaceae</taxon>
        <taxon>Flavobacterium</taxon>
    </lineage>
</organism>
<protein>
    <submittedName>
        <fullName evidence="2">DUF4838 domain-containing protein</fullName>
    </submittedName>
</protein>
<gene>
    <name evidence="2" type="ORF">MW871_14220</name>
</gene>
<reference evidence="2" key="1">
    <citation type="submission" date="2022-04" db="EMBL/GenBank/DDBJ databases">
        <title>Flavobacterium pygoscelis sp. nov. isolated from Chinstrap chick (Pygoscelis antarcticus).</title>
        <authorList>
            <person name="Irgang R."/>
            <person name="Poblete-Morales M."/>
            <person name="Avendano-Herrera R."/>
        </authorList>
    </citation>
    <scope>NUCLEOTIDE SEQUENCE</scope>
    <source>
        <strain evidence="2">I-SCBP12n</strain>
    </source>
</reference>
<name>A0A9X1XUN1_9FLAO</name>
<evidence type="ECO:0000256" key="1">
    <source>
        <dbReference type="ARBA" id="ARBA00022801"/>
    </source>
</evidence>
<keyword evidence="1" id="KW-0378">Hydrolase</keyword>
<keyword evidence="3" id="KW-1185">Reference proteome</keyword>
<dbReference type="RefSeq" id="WP_248429118.1">
    <property type="nucleotide sequence ID" value="NZ_JALNUB010000011.1"/>
</dbReference>
<dbReference type="GO" id="GO:0005975">
    <property type="term" value="P:carbohydrate metabolic process"/>
    <property type="evidence" value="ECO:0007669"/>
    <property type="project" value="UniProtKB-ARBA"/>
</dbReference>
<accession>A0A9X1XUN1</accession>
<evidence type="ECO:0000313" key="2">
    <source>
        <dbReference type="EMBL" id="MCK8143046.1"/>
    </source>
</evidence>
<dbReference type="InterPro" id="IPR029018">
    <property type="entry name" value="Hex-like_dom2"/>
</dbReference>
<dbReference type="AlphaFoldDB" id="A0A9X1XUN1"/>
<comment type="caution">
    <text evidence="2">The sequence shown here is derived from an EMBL/GenBank/DDBJ whole genome shotgun (WGS) entry which is preliminary data.</text>
</comment>
<dbReference type="EMBL" id="JALNUB010000011">
    <property type="protein sequence ID" value="MCK8143046.1"/>
    <property type="molecule type" value="Genomic_DNA"/>
</dbReference>
<evidence type="ECO:0000313" key="3">
    <source>
        <dbReference type="Proteomes" id="UP001139260"/>
    </source>
</evidence>
<proteinExistence type="predicted"/>
<dbReference type="PANTHER" id="PTHR47406:SF2">
    <property type="entry name" value="ALPHA GLUCURONIDASE N-TERMINAL DOMAIN-CONTAINING PROTEIN"/>
    <property type="match status" value="1"/>
</dbReference>
<dbReference type="Pfam" id="PF16126">
    <property type="entry name" value="DUF4838"/>
    <property type="match status" value="1"/>
</dbReference>
<dbReference type="SUPFAM" id="SSF55545">
    <property type="entry name" value="beta-N-acetylhexosaminidase-like domain"/>
    <property type="match status" value="1"/>
</dbReference>
<dbReference type="Proteomes" id="UP001139260">
    <property type="component" value="Unassembled WGS sequence"/>
</dbReference>